<dbReference type="Gene3D" id="2.60.40.10">
    <property type="entry name" value="Immunoglobulins"/>
    <property type="match status" value="2"/>
</dbReference>
<dbReference type="Proteomes" id="UP000271974">
    <property type="component" value="Unassembled WGS sequence"/>
</dbReference>
<dbReference type="InterPro" id="IPR002889">
    <property type="entry name" value="WSC_carb-bd"/>
</dbReference>
<feature type="domain" description="WSC" evidence="7">
    <location>
        <begin position="25"/>
        <end position="118"/>
    </location>
</feature>
<dbReference type="InterPro" id="IPR013783">
    <property type="entry name" value="Ig-like_fold"/>
</dbReference>
<evidence type="ECO:0000259" key="6">
    <source>
        <dbReference type="PROSITE" id="PS50093"/>
    </source>
</evidence>
<dbReference type="AlphaFoldDB" id="A0A3S1BQA3"/>
<dbReference type="Pfam" id="PF00801">
    <property type="entry name" value="PKD"/>
    <property type="match status" value="2"/>
</dbReference>
<dbReference type="EMBL" id="RQTK01000070">
    <property type="protein sequence ID" value="RUS88932.1"/>
    <property type="molecule type" value="Genomic_DNA"/>
</dbReference>
<sequence length="1203" mass="128636">MHFNKNVGKEGAIAQDQFKIWMRCNANYEGCFKETLRNRVMAISPGAYNPELMTPLFCRTKCGVYQWPYAGVAHGKFCFCGTSLPAILEPDINCNMTCAGDPTENCGSTTHVSVYSSRPLVISGLQVHTGVSSVQAVPTTVTLTLGVKEGTDVSYQVDYGDGGGFTGQNETGLETRQLYLPGKHSIAVTASNSEGTITKKVGVELSEPPSEIEITCEIFAISQEGRCEVTVWRGSDLTMDVAITGKSYADITALPVTAPEQKLLGMWSEVSTAVSYPGANAIYVLQEVLFPSQGRVYWLRAHVQTVGNLKLLVLSPVCGNAYCYESNSCKASCFNAAGGTLSYRCLTTDAFCSGKTTCDPTCSNSTGRYGTTTIPVDQYIVKSITTLALPGTGPQILTPTIPLDVDAGDVLGIEYTATLAGQLTLVTSSSTSDIATAPYATANIGTTYANTGGSSTGFRHALQAMITTGSKAVLKYTLSNPAGTFPINVDVTNTILGSSASQSDLLFLVEPVDYAIIDGPQIAIKDQLTTWSVLPHTGSNVSYEWNVTDGSPTTYNKNLTYTFVTAGEYNISVAVYNPFGRKENMTTITVIEIISGLSISAPISEMNTQVNFTVTMASGSLVTCEVEYGDGSSTGTVPPLTAVPPSFTTSRTYNSSGAFPVTINCSNPVSHQVATTTAFIGISISNLRLEKTSALEGQTFPLVWLADTGSIDSHSVVFNGSAYAFDPAASSDAARRWSSVAIGPLPGGRYPYNITVTNILESYNLTGFFFIMKHILNPTFIADRNNVSTDDVVTFRADVLSGSDITVTVHYGDGSPPDVFPPGTPGELWAGAITITHQFNSGCACAVKATFMNSAISIERSVVITVNVGFSTFDWSFGALEAYYLYEPPAMVNFQFSSASGAQPTDPTVTIDWGDAAPLETYNNVIFGPPGYSRQYDDTGDYIITVSMSNAFTQRNFTHIVKVIEKLVAASIESDFPKAPLNLPFTFYFVMYRGDRFERTNLTWDLGDGSPLFTTQRQGVGEDGRDAMTVTYTTTATKTVSVQAVAPLGQLLTATRTFSIIQGVDPASVLVTFSPAVQLGQPTSFTVQYNSNPVPDNAIISLDVDGDGVADSSTPATSITTSGDSQTVTHTYTTDGIHNTIVILHNDASSVAVPVRSGLCSCGAAAETVDHALQDCNNYEDIRRAVWSQRTYLQSKLYRSLED</sequence>
<keyword evidence="9" id="KW-1185">Reference proteome</keyword>
<accession>A0A3S1BQA3</accession>
<evidence type="ECO:0008006" key="10">
    <source>
        <dbReference type="Google" id="ProtNLM"/>
    </source>
</evidence>
<dbReference type="OrthoDB" id="6151411at2759"/>
<dbReference type="GO" id="GO:0005261">
    <property type="term" value="F:monoatomic cation channel activity"/>
    <property type="evidence" value="ECO:0007669"/>
    <property type="project" value="TreeGrafter"/>
</dbReference>
<dbReference type="SUPFAM" id="SSF49299">
    <property type="entry name" value="PKD domain"/>
    <property type="match status" value="5"/>
</dbReference>
<proteinExistence type="predicted"/>
<dbReference type="InterPro" id="IPR000601">
    <property type="entry name" value="PKD_dom"/>
</dbReference>
<dbReference type="PANTHER" id="PTHR46730">
    <property type="entry name" value="POLYCYSTIN-1"/>
    <property type="match status" value="1"/>
</dbReference>
<evidence type="ECO:0000256" key="2">
    <source>
        <dbReference type="ARBA" id="ARBA00022692"/>
    </source>
</evidence>
<evidence type="ECO:0000256" key="3">
    <source>
        <dbReference type="ARBA" id="ARBA00022737"/>
    </source>
</evidence>
<evidence type="ECO:0000259" key="7">
    <source>
        <dbReference type="PROSITE" id="PS51212"/>
    </source>
</evidence>
<comment type="subcellular location">
    <subcellularLocation>
        <location evidence="1">Membrane</location>
        <topology evidence="1">Multi-pass membrane protein</topology>
    </subcellularLocation>
</comment>
<evidence type="ECO:0000256" key="1">
    <source>
        <dbReference type="ARBA" id="ARBA00004141"/>
    </source>
</evidence>
<reference evidence="8 9" key="1">
    <citation type="submission" date="2019-01" db="EMBL/GenBank/DDBJ databases">
        <title>A draft genome assembly of the solar-powered sea slug Elysia chlorotica.</title>
        <authorList>
            <person name="Cai H."/>
            <person name="Li Q."/>
            <person name="Fang X."/>
            <person name="Li J."/>
            <person name="Curtis N.E."/>
            <person name="Altenburger A."/>
            <person name="Shibata T."/>
            <person name="Feng M."/>
            <person name="Maeda T."/>
            <person name="Schwartz J.A."/>
            <person name="Shigenobu S."/>
            <person name="Lundholm N."/>
            <person name="Nishiyama T."/>
            <person name="Yang H."/>
            <person name="Hasebe M."/>
            <person name="Li S."/>
            <person name="Pierce S.K."/>
            <person name="Wang J."/>
        </authorList>
    </citation>
    <scope>NUCLEOTIDE SEQUENCE [LARGE SCALE GENOMIC DNA]</scope>
    <source>
        <strain evidence="8">EC2010</strain>
        <tissue evidence="8">Whole organism of an adult</tissue>
    </source>
</reference>
<evidence type="ECO:0000313" key="8">
    <source>
        <dbReference type="EMBL" id="RUS88932.1"/>
    </source>
</evidence>
<evidence type="ECO:0000256" key="5">
    <source>
        <dbReference type="ARBA" id="ARBA00023136"/>
    </source>
</evidence>
<feature type="domain" description="PKD" evidence="6">
    <location>
        <begin position="537"/>
        <end position="597"/>
    </location>
</feature>
<protein>
    <recommendedName>
        <fullName evidence="10">PKD domain-containing protein</fullName>
    </recommendedName>
</protein>
<gene>
    <name evidence="8" type="ORF">EGW08_003268</name>
</gene>
<feature type="domain" description="PKD" evidence="6">
    <location>
        <begin position="1003"/>
        <end position="1060"/>
    </location>
</feature>
<organism evidence="8 9">
    <name type="scientific">Elysia chlorotica</name>
    <name type="common">Eastern emerald elysia</name>
    <name type="synonym">Sea slug</name>
    <dbReference type="NCBI Taxonomy" id="188477"/>
    <lineage>
        <taxon>Eukaryota</taxon>
        <taxon>Metazoa</taxon>
        <taxon>Spiralia</taxon>
        <taxon>Lophotrochozoa</taxon>
        <taxon>Mollusca</taxon>
        <taxon>Gastropoda</taxon>
        <taxon>Heterobranchia</taxon>
        <taxon>Euthyneura</taxon>
        <taxon>Panpulmonata</taxon>
        <taxon>Sacoglossa</taxon>
        <taxon>Placobranchoidea</taxon>
        <taxon>Plakobranchidae</taxon>
        <taxon>Elysia</taxon>
    </lineage>
</organism>
<dbReference type="GO" id="GO:0005886">
    <property type="term" value="C:plasma membrane"/>
    <property type="evidence" value="ECO:0007669"/>
    <property type="project" value="TreeGrafter"/>
</dbReference>
<keyword evidence="3" id="KW-0677">Repeat</keyword>
<dbReference type="PANTHER" id="PTHR46730:SF4">
    <property type="entry name" value="POLYCYSTIC KIDNEY DISEASE PROTEIN 1-LIKE 1"/>
    <property type="match status" value="1"/>
</dbReference>
<name>A0A3S1BQA3_ELYCH</name>
<evidence type="ECO:0000313" key="9">
    <source>
        <dbReference type="Proteomes" id="UP000271974"/>
    </source>
</evidence>
<dbReference type="CDD" id="cd00146">
    <property type="entry name" value="PKD"/>
    <property type="match status" value="1"/>
</dbReference>
<keyword evidence="5" id="KW-0472">Membrane</keyword>
<dbReference type="PROSITE" id="PS50093">
    <property type="entry name" value="PKD"/>
    <property type="match status" value="2"/>
</dbReference>
<dbReference type="STRING" id="188477.A0A3S1BQA3"/>
<dbReference type="GO" id="GO:0006816">
    <property type="term" value="P:calcium ion transport"/>
    <property type="evidence" value="ECO:0007669"/>
    <property type="project" value="TreeGrafter"/>
</dbReference>
<dbReference type="PROSITE" id="PS51212">
    <property type="entry name" value="WSC"/>
    <property type="match status" value="1"/>
</dbReference>
<dbReference type="InterPro" id="IPR022409">
    <property type="entry name" value="PKD/Chitinase_dom"/>
</dbReference>
<keyword evidence="2" id="KW-0812">Transmembrane</keyword>
<comment type="caution">
    <text evidence="8">The sequence shown here is derived from an EMBL/GenBank/DDBJ whole genome shotgun (WGS) entry which is preliminary data.</text>
</comment>
<dbReference type="SMART" id="SM00089">
    <property type="entry name" value="PKD"/>
    <property type="match status" value="7"/>
</dbReference>
<dbReference type="SMART" id="SM00321">
    <property type="entry name" value="WSC"/>
    <property type="match status" value="1"/>
</dbReference>
<evidence type="ECO:0000256" key="4">
    <source>
        <dbReference type="ARBA" id="ARBA00022989"/>
    </source>
</evidence>
<dbReference type="Pfam" id="PF01822">
    <property type="entry name" value="WSC"/>
    <property type="match status" value="1"/>
</dbReference>
<dbReference type="InterPro" id="IPR035986">
    <property type="entry name" value="PKD_dom_sf"/>
</dbReference>
<keyword evidence="4" id="KW-1133">Transmembrane helix</keyword>